<dbReference type="InterPro" id="IPR036116">
    <property type="entry name" value="FN3_sf"/>
</dbReference>
<gene>
    <name evidence="1" type="ORF">METZ01_LOCUS328955</name>
</gene>
<dbReference type="Gene3D" id="2.60.40.10">
    <property type="entry name" value="Immunoglobulins"/>
    <property type="match status" value="3"/>
</dbReference>
<reference evidence="1" key="1">
    <citation type="submission" date="2018-05" db="EMBL/GenBank/DDBJ databases">
        <authorList>
            <person name="Lanie J.A."/>
            <person name="Ng W.-L."/>
            <person name="Kazmierczak K.M."/>
            <person name="Andrzejewski T.M."/>
            <person name="Davidsen T.M."/>
            <person name="Wayne K.J."/>
            <person name="Tettelin H."/>
            <person name="Glass J.I."/>
            <person name="Rusch D."/>
            <person name="Podicherti R."/>
            <person name="Tsui H.-C.T."/>
            <person name="Winkler M.E."/>
        </authorList>
    </citation>
    <scope>NUCLEOTIDE SEQUENCE</scope>
</reference>
<name>A0A382PVV2_9ZZZZ</name>
<dbReference type="InterPro" id="IPR013783">
    <property type="entry name" value="Ig-like_fold"/>
</dbReference>
<protein>
    <recommendedName>
        <fullName evidence="2">Fibronectin type-III domain-containing protein</fullName>
    </recommendedName>
</protein>
<feature type="non-terminal residue" evidence="1">
    <location>
        <position position="340"/>
    </location>
</feature>
<dbReference type="AlphaFoldDB" id="A0A382PVV2"/>
<dbReference type="SUPFAM" id="SSF49265">
    <property type="entry name" value="Fibronectin type III"/>
    <property type="match status" value="1"/>
</dbReference>
<dbReference type="EMBL" id="UINC01109343">
    <property type="protein sequence ID" value="SVC76101.1"/>
    <property type="molecule type" value="Genomic_DNA"/>
</dbReference>
<dbReference type="Pfam" id="PF25788">
    <property type="entry name" value="Ig_Rha78A_N"/>
    <property type="match status" value="1"/>
</dbReference>
<evidence type="ECO:0008006" key="2">
    <source>
        <dbReference type="Google" id="ProtNLM"/>
    </source>
</evidence>
<feature type="non-terminal residue" evidence="1">
    <location>
        <position position="1"/>
    </location>
</feature>
<organism evidence="1">
    <name type="scientific">marine metagenome</name>
    <dbReference type="NCBI Taxonomy" id="408172"/>
    <lineage>
        <taxon>unclassified sequences</taxon>
        <taxon>metagenomes</taxon>
        <taxon>ecological metagenomes</taxon>
    </lineage>
</organism>
<proteinExistence type="predicted"/>
<sequence>PEFCFEGDTVSFSILIITRIMQAQSLDIGGDEDLQHLITHTPAITFGYYDSMNETQTSYQIQVSSDSLFSSADMWDSGEISSSDTSVAYAGTTLEDGTTYYLRVKVGSGSFWSDWSSLSFRMNTAPITPVLVSPINDQVTAIPVVLNVLNGSDAEGDAVTYSFNVYDDATLTTKLDSVTGITEGTDTTSWQVTATLPDNGQYFWTVSTNDGYEESAVSDAGSFLLNTDNNPPDMFTLSMPLVNTAVQSLSPVFNWHPASDPDPIDTVHYTLMLDTPDPGVVVFEVGTDTSFQVPDPLMDNTQYYWQVIAEDLLGFQTVNEGGYQTFYTNVSNDPPIASTL</sequence>
<evidence type="ECO:0000313" key="1">
    <source>
        <dbReference type="EMBL" id="SVC76101.1"/>
    </source>
</evidence>
<accession>A0A382PVV2</accession>